<dbReference type="GO" id="GO:0008233">
    <property type="term" value="F:peptidase activity"/>
    <property type="evidence" value="ECO:0007669"/>
    <property type="project" value="InterPro"/>
</dbReference>
<sequence length="217" mass="24636">MQNKPVYYLQDDPRWGSIIFSNHNDSSQTIASSGCGATCMAMVLATFLDENITPPDVAKVIVDNGYRTYDDGVDWAFFLFASEYYGLEFKLTYSTDDVIEALKNSALVIASMGPGYFTNYGHYILLWGLDEVNERILVNDPNSTVKTQASYDLFREQSANYFIFYEPEESQMAEQWKLDIIKEAKQAGLITVDHDPDETAPKWFVLKVLLNALKTIK</sequence>
<organism evidence="2 3">
    <name type="scientific">Pelotomaculum isophthalicicum JI</name>
    <dbReference type="NCBI Taxonomy" id="947010"/>
    <lineage>
        <taxon>Bacteria</taxon>
        <taxon>Bacillati</taxon>
        <taxon>Bacillota</taxon>
        <taxon>Clostridia</taxon>
        <taxon>Eubacteriales</taxon>
        <taxon>Desulfotomaculaceae</taxon>
        <taxon>Pelotomaculum</taxon>
    </lineage>
</organism>
<comment type="caution">
    <text evidence="2">The sequence shown here is derived from an EMBL/GenBank/DDBJ whole genome shotgun (WGS) entry which is preliminary data.</text>
</comment>
<dbReference type="GO" id="GO:0006508">
    <property type="term" value="P:proteolysis"/>
    <property type="evidence" value="ECO:0007669"/>
    <property type="project" value="InterPro"/>
</dbReference>
<dbReference type="Gene3D" id="3.90.70.10">
    <property type="entry name" value="Cysteine proteinases"/>
    <property type="match status" value="1"/>
</dbReference>
<dbReference type="GO" id="GO:0016020">
    <property type="term" value="C:membrane"/>
    <property type="evidence" value="ECO:0007669"/>
    <property type="project" value="InterPro"/>
</dbReference>
<dbReference type="Proteomes" id="UP001154312">
    <property type="component" value="Unassembled WGS sequence"/>
</dbReference>
<gene>
    <name evidence="2" type="ORF">L7E55_01290</name>
</gene>
<dbReference type="InterPro" id="IPR039564">
    <property type="entry name" value="Peptidase_C39-like"/>
</dbReference>
<evidence type="ECO:0000313" key="2">
    <source>
        <dbReference type="EMBL" id="MDF9407005.1"/>
    </source>
</evidence>
<reference evidence="2" key="1">
    <citation type="submission" date="2022-02" db="EMBL/GenBank/DDBJ databases">
        <authorList>
            <person name="Leng L."/>
        </authorList>
    </citation>
    <scope>NUCLEOTIDE SEQUENCE</scope>
    <source>
        <strain evidence="2">JI</strain>
    </source>
</reference>
<dbReference type="RefSeq" id="WP_277442169.1">
    <property type="nucleotide sequence ID" value="NZ_JAKOAV010000002.1"/>
</dbReference>
<dbReference type="InterPro" id="IPR005074">
    <property type="entry name" value="Peptidase_C39"/>
</dbReference>
<name>A0A9X4H079_9FIRM</name>
<evidence type="ECO:0000259" key="1">
    <source>
        <dbReference type="PROSITE" id="PS50990"/>
    </source>
</evidence>
<proteinExistence type="predicted"/>
<accession>A0A9X4H079</accession>
<dbReference type="EMBL" id="JAKOAV010000002">
    <property type="protein sequence ID" value="MDF9407005.1"/>
    <property type="molecule type" value="Genomic_DNA"/>
</dbReference>
<protein>
    <submittedName>
        <fullName evidence="2">C39 family peptidase</fullName>
    </submittedName>
</protein>
<feature type="domain" description="Peptidase C39" evidence="1">
    <location>
        <begin position="28"/>
        <end position="165"/>
    </location>
</feature>
<dbReference type="AlphaFoldDB" id="A0A9X4H079"/>
<keyword evidence="3" id="KW-1185">Reference proteome</keyword>
<evidence type="ECO:0000313" key="3">
    <source>
        <dbReference type="Proteomes" id="UP001154312"/>
    </source>
</evidence>
<dbReference type="GO" id="GO:0005524">
    <property type="term" value="F:ATP binding"/>
    <property type="evidence" value="ECO:0007669"/>
    <property type="project" value="InterPro"/>
</dbReference>
<dbReference type="PROSITE" id="PS50990">
    <property type="entry name" value="PEPTIDASE_C39"/>
    <property type="match status" value="1"/>
</dbReference>
<dbReference type="Pfam" id="PF13529">
    <property type="entry name" value="Peptidase_C39_2"/>
    <property type="match status" value="1"/>
</dbReference>